<dbReference type="Proteomes" id="UP001153714">
    <property type="component" value="Chromosome 18"/>
</dbReference>
<evidence type="ECO:0000313" key="1">
    <source>
        <dbReference type="EMBL" id="CAG9787618.1"/>
    </source>
</evidence>
<dbReference type="EMBL" id="OU893349">
    <property type="protein sequence ID" value="CAG9787618.1"/>
    <property type="molecule type" value="Genomic_DNA"/>
</dbReference>
<name>A0A9N9R1L2_9NEOP</name>
<evidence type="ECO:0000313" key="2">
    <source>
        <dbReference type="Proteomes" id="UP001153714"/>
    </source>
</evidence>
<gene>
    <name evidence="1" type="ORF">DIATSA_LOCUS5487</name>
</gene>
<proteinExistence type="predicted"/>
<organism evidence="1 2">
    <name type="scientific">Diatraea saccharalis</name>
    <name type="common">sugarcane borer</name>
    <dbReference type="NCBI Taxonomy" id="40085"/>
    <lineage>
        <taxon>Eukaryota</taxon>
        <taxon>Metazoa</taxon>
        <taxon>Ecdysozoa</taxon>
        <taxon>Arthropoda</taxon>
        <taxon>Hexapoda</taxon>
        <taxon>Insecta</taxon>
        <taxon>Pterygota</taxon>
        <taxon>Neoptera</taxon>
        <taxon>Endopterygota</taxon>
        <taxon>Lepidoptera</taxon>
        <taxon>Glossata</taxon>
        <taxon>Ditrysia</taxon>
        <taxon>Pyraloidea</taxon>
        <taxon>Crambidae</taxon>
        <taxon>Crambinae</taxon>
        <taxon>Diatraea</taxon>
    </lineage>
</organism>
<sequence>MRAAQCILGPDSLTMVSKLTHTKTETPIPGVCVLENQIVCKCGSTPTKPCACRTDIKSDSRQRIIEEVMGKYTDVTPIEKVMDEKCRADFIGENQKRHVNFNSKIKDVFQLNVSEIMSSYSFRHSSSYFIEDVTHEKKQFYDSCKHQNDNGHYKEHKKKILPTLHCSKKVFNQISKEKTDVLLSSPLLNYNNFINKTVDCECLDSSGQFTRTNDKPNIFVKSGNYTIEKDSQIQDYGGFILQRCDGISVKTLIKNFLLQVSNKRFNARRSNIFQWVTVESLLNEICTLTRTNDKTGYATENEIEINNMTLNEDDARLSNKNVDQNILLNSQNQCSAVNGQIKTTINYVYVNTKHLKTGVEQCDKTICASIWEEAKSLDSDQINIGLDTHGKSKILKRIIPDQDNGSLKTNDNLHQRKCLRQKKVARSEKSGRSSVKLEETKIKTVDSKASFGKLNKRKIRSDSENFRNGLTNITETPSGTVAMELDEDIIKQIEKQLEVNRKVYASIITTDSGRHIVNFNPAGYSSNNIYVFKKSSSGSLLIEIGKNYVKNDDTITEESSLNSSGSGISVAVAVKLEHPEQDGIKQSQINLDINVIDPNKIPKHVCCSESKLEDMHKNDKEDNFSKLNTPRHARENTKPVFFKLLIKDSNQDLDCPLAVLQVTNSNNYIVDVDKEYEKAYKKTMKEHFGLDFECPIEISKTSSGTVVIDFIDNKDINSAMPNALLTRSLSGSIKIQTNLKRDSDKPSYRTSFSFEGKRPSEVFSSMLNRLPVSKKESKKVPYLTDKKSSSDSNLLQKIRMKLQKQQNLLIESSAFLKRTTSGQYAVVLNKDSKKAFLNDLKSYVSRNVHGKVPIKRMEDGEIIIVLNNDIDENSKNGSLKITPSGNIYVLVDEIYLNKVTNVNENSNCISEAVIPKLEAGTSQKLENKTVTTTCNAVPSSCNSCDPKKCVCGEVLSHSVDNSRSEYFDAKCVTNFKFCSVEDRYHDCKKAKCHYKVTNKYSKIFTKLNVPKENSPHIVIKQCTCHSNAQSGSMGTDQQLFYVSQSICPFHKDRYEAVSNELLEITGLCNKPQKETVKCKDCDDNCDIESSDGKSSCISSDLDHLKFLPPQLPPFLTGFRCE</sequence>
<accession>A0A9N9R1L2</accession>
<reference evidence="1" key="2">
    <citation type="submission" date="2022-10" db="EMBL/GenBank/DDBJ databases">
        <authorList>
            <consortium name="ENA_rothamsted_submissions"/>
            <consortium name="culmorum"/>
            <person name="King R."/>
        </authorList>
    </citation>
    <scope>NUCLEOTIDE SEQUENCE</scope>
</reference>
<dbReference type="AlphaFoldDB" id="A0A9N9R1L2"/>
<keyword evidence="2" id="KW-1185">Reference proteome</keyword>
<dbReference type="OrthoDB" id="7453798at2759"/>
<protein>
    <submittedName>
        <fullName evidence="1">Uncharacterized protein</fullName>
    </submittedName>
</protein>
<reference evidence="1" key="1">
    <citation type="submission" date="2021-12" db="EMBL/GenBank/DDBJ databases">
        <authorList>
            <person name="King R."/>
        </authorList>
    </citation>
    <scope>NUCLEOTIDE SEQUENCE</scope>
</reference>